<protein>
    <submittedName>
        <fullName evidence="1">Uncharacterized protein</fullName>
    </submittedName>
</protein>
<evidence type="ECO:0000313" key="1">
    <source>
        <dbReference type="EMBL" id="SFT06262.1"/>
    </source>
</evidence>
<dbReference type="Proteomes" id="UP000199199">
    <property type="component" value="Unassembled WGS sequence"/>
</dbReference>
<name>A0A1I6UXW0_9EURY</name>
<dbReference type="AlphaFoldDB" id="A0A1I6UXW0"/>
<evidence type="ECO:0000313" key="2">
    <source>
        <dbReference type="Proteomes" id="UP000199199"/>
    </source>
</evidence>
<dbReference type="EMBL" id="FOZS01000008">
    <property type="protein sequence ID" value="SFT06262.1"/>
    <property type="molecule type" value="Genomic_DNA"/>
</dbReference>
<reference evidence="2" key="1">
    <citation type="submission" date="2016-10" db="EMBL/GenBank/DDBJ databases">
        <authorList>
            <person name="Varghese N."/>
            <person name="Submissions S."/>
        </authorList>
    </citation>
    <scope>NUCLEOTIDE SEQUENCE [LARGE SCALE GENOMIC DNA]</scope>
    <source>
        <strain evidence="2">DSM 22427</strain>
    </source>
</reference>
<keyword evidence="2" id="KW-1185">Reference proteome</keyword>
<sequence length="44" mass="4850">MSMSNRDINIRLNQIGIPISITTGRFDIVPSSLSGIKLLYTALE</sequence>
<organism evidence="1 2">
    <name type="scientific">Halostagnicola kamekurae</name>
    <dbReference type="NCBI Taxonomy" id="619731"/>
    <lineage>
        <taxon>Archaea</taxon>
        <taxon>Methanobacteriati</taxon>
        <taxon>Methanobacteriota</taxon>
        <taxon>Stenosarchaea group</taxon>
        <taxon>Halobacteria</taxon>
        <taxon>Halobacteriales</taxon>
        <taxon>Natrialbaceae</taxon>
        <taxon>Halostagnicola</taxon>
    </lineage>
</organism>
<accession>A0A1I6UXW0</accession>
<proteinExistence type="predicted"/>
<gene>
    <name evidence="1" type="ORF">SAMN04488556_4161</name>
</gene>